<comment type="cofactor">
    <cofactor evidence="3">
        <name>Zn(2+)</name>
        <dbReference type="ChEBI" id="CHEBI:29105"/>
    </cofactor>
</comment>
<dbReference type="EMBL" id="JADQAZ010000001">
    <property type="protein sequence ID" value="MBT0956662.1"/>
    <property type="molecule type" value="Genomic_DNA"/>
</dbReference>
<dbReference type="GO" id="GO:0008270">
    <property type="term" value="F:zinc ion binding"/>
    <property type="evidence" value="ECO:0007669"/>
    <property type="project" value="InterPro"/>
</dbReference>
<dbReference type="AlphaFoldDB" id="A0AAP2CLJ9"/>
<dbReference type="InterPro" id="IPR017226">
    <property type="entry name" value="BHMT-like"/>
</dbReference>
<dbReference type="Pfam" id="PF02574">
    <property type="entry name" value="S-methyl_trans"/>
    <property type="match status" value="1"/>
</dbReference>
<dbReference type="Gene3D" id="3.20.20.330">
    <property type="entry name" value="Homocysteine-binding-like domain"/>
    <property type="match status" value="1"/>
</dbReference>
<keyword evidence="1 3" id="KW-0489">Methyltransferase</keyword>
<keyword evidence="3" id="KW-0479">Metal-binding</keyword>
<evidence type="ECO:0000256" key="3">
    <source>
        <dbReference type="PROSITE-ProRule" id="PRU00333"/>
    </source>
</evidence>
<dbReference type="PANTHER" id="PTHR11103">
    <property type="entry name" value="SLR1189 PROTEIN"/>
    <property type="match status" value="1"/>
</dbReference>
<keyword evidence="6" id="KW-1185">Reference proteome</keyword>
<name>A0AAP2CLJ9_9RHOB</name>
<dbReference type="PANTHER" id="PTHR11103:SF18">
    <property type="entry name" value="SLR1189 PROTEIN"/>
    <property type="match status" value="1"/>
</dbReference>
<evidence type="ECO:0000313" key="5">
    <source>
        <dbReference type="EMBL" id="MBT0956662.1"/>
    </source>
</evidence>
<protein>
    <submittedName>
        <fullName evidence="5">Homocysteine S-methyltransferase family protein</fullName>
    </submittedName>
</protein>
<feature type="binding site" evidence="3">
    <location>
        <position position="265"/>
    </location>
    <ligand>
        <name>Zn(2+)</name>
        <dbReference type="ChEBI" id="CHEBI:29105"/>
    </ligand>
</feature>
<organism evidence="5 6">
    <name type="scientific">Harenicola maris</name>
    <dbReference type="NCBI Taxonomy" id="2841044"/>
    <lineage>
        <taxon>Bacteria</taxon>
        <taxon>Pseudomonadati</taxon>
        <taxon>Pseudomonadota</taxon>
        <taxon>Alphaproteobacteria</taxon>
        <taxon>Rhodobacterales</taxon>
        <taxon>Paracoccaceae</taxon>
        <taxon>Harenicola</taxon>
    </lineage>
</organism>
<sequence length="286" mass="29887">MGQELIARAGRATSLWSMQALLDAPELVRAVHDDYFAAGAEVATTNSYSVLPDRLAAHGIPDQLAPLTHRACTLAAQSRDAHGTGRVAGALGPLGFSYQPDKAPPPDQAAEAYAPLARIQAEYVDLHILETMSSVDQARGGLMGTSVTDLPTWLAVTVDDTDGTRLRSGEPLSDLLPLLAEFAPAALLINCSTPEAVSQALAALPDLPCPFGAYANGFTEITDDFSAIGATVDLLTARRDLDPAAYAHFARGWATNGATLIGGCCEVGPAHIARLADTFGKPRAAQ</sequence>
<reference evidence="5 6" key="1">
    <citation type="journal article" date="2021" name="Arch. Microbiol.">
        <title>Harenicola maris gen. nov., sp. nov. isolated from the Sea of Japan shallow sediments.</title>
        <authorList>
            <person name="Romanenko L.A."/>
            <person name="Kurilenko V.V."/>
            <person name="Chernysheva N.Y."/>
            <person name="Tekutyeva L.A."/>
            <person name="Velansky P.V."/>
            <person name="Svetashev V.I."/>
            <person name="Isaeva M.P."/>
        </authorList>
    </citation>
    <scope>NUCLEOTIDE SEQUENCE [LARGE SCALE GENOMIC DNA]</scope>
    <source>
        <strain evidence="5 6">KMM 3653</strain>
    </source>
</reference>
<feature type="binding site" evidence="3">
    <location>
        <position position="264"/>
    </location>
    <ligand>
        <name>Zn(2+)</name>
        <dbReference type="ChEBI" id="CHEBI:29105"/>
    </ligand>
</feature>
<accession>A0AAP2CLJ9</accession>
<dbReference type="InterPro" id="IPR003726">
    <property type="entry name" value="HCY_dom"/>
</dbReference>
<evidence type="ECO:0000259" key="4">
    <source>
        <dbReference type="PROSITE" id="PS50970"/>
    </source>
</evidence>
<dbReference type="SUPFAM" id="SSF82282">
    <property type="entry name" value="Homocysteine S-methyltransferase"/>
    <property type="match status" value="1"/>
</dbReference>
<dbReference type="Proteomes" id="UP001315686">
    <property type="component" value="Unassembled WGS sequence"/>
</dbReference>
<evidence type="ECO:0000313" key="6">
    <source>
        <dbReference type="Proteomes" id="UP001315686"/>
    </source>
</evidence>
<dbReference type="GO" id="GO:0008168">
    <property type="term" value="F:methyltransferase activity"/>
    <property type="evidence" value="ECO:0007669"/>
    <property type="project" value="UniProtKB-UniRule"/>
</dbReference>
<dbReference type="GO" id="GO:0009086">
    <property type="term" value="P:methionine biosynthetic process"/>
    <property type="evidence" value="ECO:0007669"/>
    <property type="project" value="InterPro"/>
</dbReference>
<evidence type="ECO:0000256" key="2">
    <source>
        <dbReference type="ARBA" id="ARBA00022679"/>
    </source>
</evidence>
<dbReference type="InterPro" id="IPR036589">
    <property type="entry name" value="HCY_dom_sf"/>
</dbReference>
<keyword evidence="2 3" id="KW-0808">Transferase</keyword>
<dbReference type="GO" id="GO:0032259">
    <property type="term" value="P:methylation"/>
    <property type="evidence" value="ECO:0007669"/>
    <property type="project" value="UniProtKB-KW"/>
</dbReference>
<feature type="binding site" evidence="3">
    <location>
        <position position="191"/>
    </location>
    <ligand>
        <name>Zn(2+)</name>
        <dbReference type="ChEBI" id="CHEBI:29105"/>
    </ligand>
</feature>
<feature type="domain" description="Hcy-binding" evidence="4">
    <location>
        <begin position="1"/>
        <end position="279"/>
    </location>
</feature>
<gene>
    <name evidence="5" type="ORF">IV417_04640</name>
</gene>
<evidence type="ECO:0000256" key="1">
    <source>
        <dbReference type="ARBA" id="ARBA00022603"/>
    </source>
</evidence>
<dbReference type="PIRSF" id="PIRSF037505">
    <property type="entry name" value="Betaine_HMT"/>
    <property type="match status" value="1"/>
</dbReference>
<comment type="caution">
    <text evidence="5">The sequence shown here is derived from an EMBL/GenBank/DDBJ whole genome shotgun (WGS) entry which is preliminary data.</text>
</comment>
<dbReference type="PROSITE" id="PS50970">
    <property type="entry name" value="HCY"/>
    <property type="match status" value="1"/>
</dbReference>
<keyword evidence="3" id="KW-0862">Zinc</keyword>
<proteinExistence type="predicted"/>